<gene>
    <name evidence="2" type="ORF">CmeUKMEL1_04650</name>
</gene>
<dbReference type="AlphaFoldDB" id="A0A2P4YYL3"/>
<dbReference type="VEuPathDB" id="CryptoDB:CmeUKMEL1_04650"/>
<dbReference type="InterPro" id="IPR029063">
    <property type="entry name" value="SAM-dependent_MTases_sf"/>
</dbReference>
<evidence type="ECO:0000256" key="1">
    <source>
        <dbReference type="SAM" id="MobiDB-lite"/>
    </source>
</evidence>
<organism evidence="2 3">
    <name type="scientific">Cryptosporidium meleagridis</name>
    <dbReference type="NCBI Taxonomy" id="93969"/>
    <lineage>
        <taxon>Eukaryota</taxon>
        <taxon>Sar</taxon>
        <taxon>Alveolata</taxon>
        <taxon>Apicomplexa</taxon>
        <taxon>Conoidasida</taxon>
        <taxon>Coccidia</taxon>
        <taxon>Eucoccidiorida</taxon>
        <taxon>Eimeriorina</taxon>
        <taxon>Cryptosporidiidae</taxon>
        <taxon>Cryptosporidium</taxon>
    </lineage>
</organism>
<evidence type="ECO:0000313" key="2">
    <source>
        <dbReference type="EMBL" id="POM82889.1"/>
    </source>
</evidence>
<protein>
    <recommendedName>
        <fullName evidence="4">DOT1 domain-containing protein</fullName>
    </recommendedName>
</protein>
<evidence type="ECO:0008006" key="4">
    <source>
        <dbReference type="Google" id="ProtNLM"/>
    </source>
</evidence>
<name>A0A2P4YYL3_9CRYT</name>
<keyword evidence="3" id="KW-1185">Reference proteome</keyword>
<proteinExistence type="predicted"/>
<dbReference type="Proteomes" id="UP000236928">
    <property type="component" value="Unassembled WGS sequence"/>
</dbReference>
<dbReference type="OrthoDB" id="443402at2759"/>
<feature type="region of interest" description="Disordered" evidence="1">
    <location>
        <begin position="411"/>
        <end position="439"/>
    </location>
</feature>
<reference evidence="2 3" key="1">
    <citation type="submission" date="2014-04" db="EMBL/GenBank/DDBJ databases">
        <title>Comparative Genomics of Cryptosporidium Species.</title>
        <authorList>
            <person name="Silva J.C."/>
            <person name="Su Q."/>
            <person name="Chalmers R."/>
            <person name="Chibucos M.C."/>
            <person name="Elwin K."/>
            <person name="Godinez A."/>
            <person name="Guo F."/>
            <person name="Huynh K."/>
            <person name="Orvis J."/>
            <person name="Ott S."/>
            <person name="Sadzewicz L."/>
            <person name="Sengamalay N."/>
            <person name="Shetty A."/>
            <person name="Sun M."/>
            <person name="Tallon L."/>
            <person name="Xiao L."/>
            <person name="Zhang H."/>
            <person name="Fraser C.M."/>
            <person name="Zhu G."/>
            <person name="Kissinger J."/>
            <person name="Widmer G."/>
        </authorList>
    </citation>
    <scope>NUCLEOTIDE SEQUENCE [LARGE SCALE GENOMIC DNA]</scope>
    <source>
        <strain evidence="2 3">UKMEL1</strain>
    </source>
</reference>
<evidence type="ECO:0000313" key="3">
    <source>
        <dbReference type="Proteomes" id="UP000236928"/>
    </source>
</evidence>
<comment type="caution">
    <text evidence="2">The sequence shown here is derived from an EMBL/GenBank/DDBJ whole genome shotgun (WGS) entry which is preliminary data.</text>
</comment>
<sequence length="450" mass="51484">MMVGRIPKTKHRENHSSSCTSAENETTHADEKPISNKCCNKIKCSCTSFLWRGVNMDLGTSDEGMYGETREKGLRKIFLKMAKYGMDNTSILLDIGSGRGVPNIVASFQNNLFSSIGIELDEKAFFLSLSNHLHILESRKKSYENSNIENFSISSDSTDPKANKNINIGFFKGDATILETFEPVTHIYSFDAAMPIWMIKKFVDLFNVSRTTYCYVSFRKDLVETLDIKAKRIHGISTQMMGSGEGRMCWLYLKNDWKEIKEYAWIQICDKFNNGKSCESFDLANLTDIDKIIRFSICSSSLQIDLINKTLNFWFNNRKSRRECLTERKVVNQRHKDLKQLYIQEKLIKDHANQLKLEDVGVKMASNTRSNNSNKNTRKNKTDFVTKSLEYNAKNKNKSYVDCISGNLKNENSSQTQPTIKIMDPTNSSQKKSRAKRKVANAIKPVEITV</sequence>
<feature type="compositionally biased region" description="Polar residues" evidence="1">
    <location>
        <begin position="411"/>
        <end position="430"/>
    </location>
</feature>
<dbReference type="Gene3D" id="3.40.50.150">
    <property type="entry name" value="Vaccinia Virus protein VP39"/>
    <property type="match status" value="1"/>
</dbReference>
<dbReference type="EMBL" id="JIBK01000008">
    <property type="protein sequence ID" value="POM82889.1"/>
    <property type="molecule type" value="Genomic_DNA"/>
</dbReference>
<accession>A0A2P4YYL3</accession>
<feature type="region of interest" description="Disordered" evidence="1">
    <location>
        <begin position="1"/>
        <end position="27"/>
    </location>
</feature>